<evidence type="ECO:0000256" key="1">
    <source>
        <dbReference type="SAM" id="SignalP"/>
    </source>
</evidence>
<keyword evidence="3" id="KW-1185">Reference proteome</keyword>
<name>A0A2D1U730_9SPHI</name>
<dbReference type="AlphaFoldDB" id="A0A2D1U730"/>
<reference evidence="2 3" key="1">
    <citation type="submission" date="2017-10" db="EMBL/GenBank/DDBJ databases">
        <title>Whole genome of Pedobacter ginsengisoli T01R-27 isolated from tomato rhizosphere.</title>
        <authorList>
            <person name="Weon H.-Y."/>
            <person name="Lee S.A."/>
            <person name="Sang M.K."/>
            <person name="Song J."/>
        </authorList>
    </citation>
    <scope>NUCLEOTIDE SEQUENCE [LARGE SCALE GENOMIC DNA]</scope>
    <source>
        <strain evidence="2 3">T01R-27</strain>
    </source>
</reference>
<organism evidence="2 3">
    <name type="scientific">Pedobacter ginsengisoli</name>
    <dbReference type="NCBI Taxonomy" id="363852"/>
    <lineage>
        <taxon>Bacteria</taxon>
        <taxon>Pseudomonadati</taxon>
        <taxon>Bacteroidota</taxon>
        <taxon>Sphingobacteriia</taxon>
        <taxon>Sphingobacteriales</taxon>
        <taxon>Sphingobacteriaceae</taxon>
        <taxon>Pedobacter</taxon>
    </lineage>
</organism>
<evidence type="ECO:0000313" key="3">
    <source>
        <dbReference type="Proteomes" id="UP000223749"/>
    </source>
</evidence>
<dbReference type="OrthoDB" id="793529at2"/>
<evidence type="ECO:0000313" key="2">
    <source>
        <dbReference type="EMBL" id="ATP57415.1"/>
    </source>
</evidence>
<dbReference type="EMBL" id="CP024091">
    <property type="protein sequence ID" value="ATP57415.1"/>
    <property type="molecule type" value="Genomic_DNA"/>
</dbReference>
<protein>
    <submittedName>
        <fullName evidence="2">Conjugal transfer protein TraI</fullName>
    </submittedName>
</protein>
<proteinExistence type="predicted"/>
<accession>A0A2D1U730</accession>
<sequence>MKTFQISILLLAGLLQPSGVHAQLGIAEVIKTGVKKVIKAVDLKVQRMQNQIIWLQNTQKTLENAMSKAKLSEISEWTQRQRNLYRDYFAELNKVKHVISYYHQVKAIGSSQIRLIQAYHKAWQLLKKDTHFSTPELEFMAKVYAGILKESVRQIDQLLLIVDSYQTQMSDAARLGLIRQASDQTDQAYFDLLSFNQQNIGLALSRARDQNDLHQIKGIYGLQ</sequence>
<keyword evidence="1" id="KW-0732">Signal</keyword>
<dbReference type="Proteomes" id="UP000223749">
    <property type="component" value="Chromosome"/>
</dbReference>
<gene>
    <name evidence="2" type="ORF">CPT03_13510</name>
</gene>
<feature type="signal peptide" evidence="1">
    <location>
        <begin position="1"/>
        <end position="22"/>
    </location>
</feature>
<dbReference type="KEGG" id="pgs:CPT03_13510"/>
<feature type="chain" id="PRO_5013749761" evidence="1">
    <location>
        <begin position="23"/>
        <end position="223"/>
    </location>
</feature>
<dbReference type="RefSeq" id="WP_099439339.1">
    <property type="nucleotide sequence ID" value="NZ_CP024091.1"/>
</dbReference>